<dbReference type="EMBL" id="JBHTIR010000797">
    <property type="protein sequence ID" value="MFD0851803.1"/>
    <property type="molecule type" value="Genomic_DNA"/>
</dbReference>
<keyword evidence="4" id="KW-0808">Transferase</keyword>
<dbReference type="PANTHER" id="PTHR30606">
    <property type="entry name" value="LIPID A BIOSYNTHESIS LAUROYL ACYLTRANSFERASE"/>
    <property type="match status" value="1"/>
</dbReference>
<keyword evidence="8" id="KW-1185">Reference proteome</keyword>
<gene>
    <name evidence="7" type="ORF">ACFQ07_06205</name>
</gene>
<keyword evidence="3" id="KW-0997">Cell inner membrane</keyword>
<evidence type="ECO:0000256" key="2">
    <source>
        <dbReference type="ARBA" id="ARBA00022475"/>
    </source>
</evidence>
<evidence type="ECO:0000256" key="1">
    <source>
        <dbReference type="ARBA" id="ARBA00004533"/>
    </source>
</evidence>
<dbReference type="GO" id="GO:0016746">
    <property type="term" value="F:acyltransferase activity"/>
    <property type="evidence" value="ECO:0007669"/>
    <property type="project" value="UniProtKB-KW"/>
</dbReference>
<keyword evidence="2" id="KW-1003">Cell membrane</keyword>
<keyword evidence="6 7" id="KW-0012">Acyltransferase</keyword>
<dbReference type="NCBIfam" id="NF005919">
    <property type="entry name" value="PRK07920.1"/>
    <property type="match status" value="1"/>
</dbReference>
<proteinExistence type="predicted"/>
<evidence type="ECO:0000313" key="7">
    <source>
        <dbReference type="EMBL" id="MFD0851803.1"/>
    </source>
</evidence>
<feature type="non-terminal residue" evidence="7">
    <location>
        <position position="1"/>
    </location>
</feature>
<evidence type="ECO:0000256" key="5">
    <source>
        <dbReference type="ARBA" id="ARBA00023136"/>
    </source>
</evidence>
<organism evidence="7 8">
    <name type="scientific">Actinomadura adrarensis</name>
    <dbReference type="NCBI Taxonomy" id="1819600"/>
    <lineage>
        <taxon>Bacteria</taxon>
        <taxon>Bacillati</taxon>
        <taxon>Actinomycetota</taxon>
        <taxon>Actinomycetes</taxon>
        <taxon>Streptosporangiales</taxon>
        <taxon>Thermomonosporaceae</taxon>
        <taxon>Actinomadura</taxon>
    </lineage>
</organism>
<dbReference type="InterPro" id="IPR004960">
    <property type="entry name" value="LipA_acyltrans"/>
</dbReference>
<comment type="subcellular location">
    <subcellularLocation>
        <location evidence="1">Cell inner membrane</location>
    </subcellularLocation>
</comment>
<dbReference type="CDD" id="cd07984">
    <property type="entry name" value="LPLAT_LABLAT-like"/>
    <property type="match status" value="1"/>
</dbReference>
<name>A0ABW3CBE1_9ACTN</name>
<dbReference type="Proteomes" id="UP001597083">
    <property type="component" value="Unassembled WGS sequence"/>
</dbReference>
<accession>A0ABW3CBE1</accession>
<evidence type="ECO:0000313" key="8">
    <source>
        <dbReference type="Proteomes" id="UP001597083"/>
    </source>
</evidence>
<dbReference type="Pfam" id="PF03279">
    <property type="entry name" value="Lip_A_acyltrans"/>
    <property type="match status" value="1"/>
</dbReference>
<sequence length="180" mass="20810">AVFTALADRTWRGRGKGVLQLERNLSRVLGKDATDAEVRAMSRKVLRSYFRYWLEVFRLPEYDRDRIVGRMRVSGHEKIFENLESGRGVILALPHMGNYEQAGAWLVYQGHPFTTVMERLKPESLFDRFVEFRERLGMEVLAHKGASAFGRMAQRLRDGRPVCLVVDRDLTESGVDVEFF</sequence>
<reference evidence="8" key="1">
    <citation type="journal article" date="2019" name="Int. J. Syst. Evol. Microbiol.">
        <title>The Global Catalogue of Microorganisms (GCM) 10K type strain sequencing project: providing services to taxonomists for standard genome sequencing and annotation.</title>
        <authorList>
            <consortium name="The Broad Institute Genomics Platform"/>
            <consortium name="The Broad Institute Genome Sequencing Center for Infectious Disease"/>
            <person name="Wu L."/>
            <person name="Ma J."/>
        </authorList>
    </citation>
    <scope>NUCLEOTIDE SEQUENCE [LARGE SCALE GENOMIC DNA]</scope>
    <source>
        <strain evidence="8">JCM 31696</strain>
    </source>
</reference>
<feature type="non-terminal residue" evidence="7">
    <location>
        <position position="180"/>
    </location>
</feature>
<evidence type="ECO:0000256" key="4">
    <source>
        <dbReference type="ARBA" id="ARBA00022679"/>
    </source>
</evidence>
<dbReference type="PANTHER" id="PTHR30606:SF10">
    <property type="entry name" value="PHOSPHATIDYLINOSITOL MANNOSIDE ACYLTRANSFERASE"/>
    <property type="match status" value="1"/>
</dbReference>
<keyword evidence="5" id="KW-0472">Membrane</keyword>
<evidence type="ECO:0000256" key="3">
    <source>
        <dbReference type="ARBA" id="ARBA00022519"/>
    </source>
</evidence>
<comment type="caution">
    <text evidence="7">The sequence shown here is derived from an EMBL/GenBank/DDBJ whole genome shotgun (WGS) entry which is preliminary data.</text>
</comment>
<evidence type="ECO:0000256" key="6">
    <source>
        <dbReference type="ARBA" id="ARBA00023315"/>
    </source>
</evidence>
<protein>
    <submittedName>
        <fullName evidence="7">Phosphatidylinositol mannoside acyltransferase</fullName>
    </submittedName>
</protein>